<evidence type="ECO:0000313" key="1">
    <source>
        <dbReference type="EMBL" id="EJF86502.1"/>
    </source>
</evidence>
<gene>
    <name evidence="1" type="ORF">MCW_00398</name>
</gene>
<comment type="caution">
    <text evidence="1">The sequence shown here is derived from an EMBL/GenBank/DDBJ whole genome shotgun (WGS) entry which is preliminary data.</text>
</comment>
<proteinExistence type="predicted"/>
<evidence type="ECO:0000313" key="2">
    <source>
        <dbReference type="Proteomes" id="UP000002646"/>
    </source>
</evidence>
<accession>J1JP25</accession>
<reference evidence="1 2" key="1">
    <citation type="submission" date="2012-03" db="EMBL/GenBank/DDBJ databases">
        <title>The Genome Sequence of Bartonella washoensis 085-0475.</title>
        <authorList>
            <consortium name="The Broad Institute Genome Sequencing Platform"/>
            <consortium name="The Broad Institute Genome Sequencing Center for Infectious Disease"/>
            <person name="Feldgarden M."/>
            <person name="Kirby J."/>
            <person name="Kosoy M."/>
            <person name="Birtles R."/>
            <person name="Probert W.S."/>
            <person name="Chiaraviglio L."/>
            <person name="Young S.K."/>
            <person name="Zeng Q."/>
            <person name="Gargeya S."/>
            <person name="Fitzgerald M."/>
            <person name="Haas B."/>
            <person name="Abouelleil A."/>
            <person name="Alvarado L."/>
            <person name="Arachchi H.M."/>
            <person name="Berlin A."/>
            <person name="Chapman S.B."/>
            <person name="Gearin G."/>
            <person name="Goldberg J."/>
            <person name="Griggs A."/>
            <person name="Gujja S."/>
            <person name="Hansen M."/>
            <person name="Heiman D."/>
            <person name="Howarth C."/>
            <person name="Larimer J."/>
            <person name="Lui A."/>
            <person name="MacDonald P.J.P."/>
            <person name="McCowen C."/>
            <person name="Montmayeur A."/>
            <person name="Murphy C."/>
            <person name="Neiman D."/>
            <person name="Pearson M."/>
            <person name="Priest M."/>
            <person name="Roberts A."/>
            <person name="Saif S."/>
            <person name="Shea T."/>
            <person name="Sisk P."/>
            <person name="Stolte C."/>
            <person name="Sykes S."/>
            <person name="Wortman J."/>
            <person name="Nusbaum C."/>
            <person name="Birren B."/>
        </authorList>
    </citation>
    <scope>NUCLEOTIDE SEQUENCE [LARGE SCALE GENOMIC DNA]</scope>
    <source>
        <strain evidence="1 2">085-0475</strain>
    </source>
</reference>
<name>J1JP25_9HYPH</name>
<organism evidence="1 2">
    <name type="scientific">Cardidatus Bartonella washoeensis 085-0475</name>
    <dbReference type="NCBI Taxonomy" id="1094564"/>
    <lineage>
        <taxon>Bacteria</taxon>
        <taxon>Pseudomonadati</taxon>
        <taxon>Pseudomonadota</taxon>
        <taxon>Alphaproteobacteria</taxon>
        <taxon>Hyphomicrobiales</taxon>
        <taxon>Bartonellaceae</taxon>
        <taxon>Bartonella</taxon>
    </lineage>
</organism>
<dbReference type="Proteomes" id="UP000002646">
    <property type="component" value="Unassembled WGS sequence"/>
</dbReference>
<sequence length="53" mass="6141">MLYKNVSVDYYYCLRIEVNSIEVFNIAYAVNNRLISGIERDSFWVSDGADKVS</sequence>
<protein>
    <submittedName>
        <fullName evidence="1">Uncharacterized protein</fullName>
    </submittedName>
</protein>
<dbReference type="EMBL" id="AILX01000005">
    <property type="protein sequence ID" value="EJF86502.1"/>
    <property type="molecule type" value="Genomic_DNA"/>
</dbReference>
<dbReference type="AlphaFoldDB" id="J1JP25"/>
<dbReference type="HOGENOM" id="CLU_3058925_0_0_5"/>